<feature type="transmembrane region" description="Helical" evidence="9">
    <location>
        <begin position="135"/>
        <end position="153"/>
    </location>
</feature>
<evidence type="ECO:0000256" key="8">
    <source>
        <dbReference type="ARBA" id="ARBA00038436"/>
    </source>
</evidence>
<evidence type="ECO:0000313" key="11">
    <source>
        <dbReference type="EMBL" id="ANW00516.1"/>
    </source>
</evidence>
<evidence type="ECO:0000256" key="2">
    <source>
        <dbReference type="ARBA" id="ARBA00022448"/>
    </source>
</evidence>
<feature type="transmembrane region" description="Helical" evidence="9">
    <location>
        <begin position="15"/>
        <end position="35"/>
    </location>
</feature>
<evidence type="ECO:0000256" key="9">
    <source>
        <dbReference type="RuleBase" id="RU369079"/>
    </source>
</evidence>
<comment type="function">
    <text evidence="9">Part of the tripartite ATP-independent periplasmic (TRAP) transport system.</text>
</comment>
<keyword evidence="12" id="KW-1185">Reference proteome</keyword>
<reference evidence="11 12" key="1">
    <citation type="submission" date="2016-07" db="EMBL/GenBank/DDBJ databases">
        <title>Complete genome sequence of Bradyrhizobium icense LMTR 13T, a potential inoculant strain isolated from lima bean (Phaseolus lunatus) in Peru.</title>
        <authorList>
            <person name="Ormeno-Orrillo E."/>
            <person name="Duran D."/>
            <person name="Rogel M.A."/>
            <person name="Rey L."/>
            <person name="Imperial J."/>
            <person name="Ruiz-Argueso T."/>
            <person name="Martinez-Romero E."/>
        </authorList>
    </citation>
    <scope>NUCLEOTIDE SEQUENCE [LARGE SCALE GENOMIC DNA]</scope>
    <source>
        <strain evidence="11 12">LMTR 13</strain>
    </source>
</reference>
<dbReference type="STRING" id="1274631.LMTR13_10430"/>
<keyword evidence="5 9" id="KW-0812">Transmembrane</keyword>
<keyword evidence="6 9" id="KW-1133">Transmembrane helix</keyword>
<proteinExistence type="inferred from homology"/>
<sequence>MSNSAAGIFRRLNDAVYWTGAVVACVALVLVSAVIPWAVYTRYVLNSASSWPEPTAVLLTVGITFIGSANCYRQRIHMNMTVGTNLLPPLLRRASLFLSEILMGVIAIFMVIWGLRLVRTTWDNSVDEFPWLSVGITYLPIVVSGAMMLLFVIERLTIGPPPRDGADAHVPVE</sequence>
<comment type="subunit">
    <text evidence="9">The complex comprises the extracytoplasmic solute receptor protein and the two transmembrane proteins.</text>
</comment>
<dbReference type="PANTHER" id="PTHR35011:SF11">
    <property type="entry name" value="TRAP TRANSPORTER SMALL PERMEASE PROTEIN"/>
    <property type="match status" value="1"/>
</dbReference>
<dbReference type="EMBL" id="CP016428">
    <property type="protein sequence ID" value="ANW00516.1"/>
    <property type="molecule type" value="Genomic_DNA"/>
</dbReference>
<accession>A0A1B1UCV4</accession>
<feature type="domain" description="Tripartite ATP-independent periplasmic transporters DctQ component" evidence="10">
    <location>
        <begin position="33"/>
        <end position="156"/>
    </location>
</feature>
<keyword evidence="2 9" id="KW-0813">Transport</keyword>
<keyword evidence="4 9" id="KW-0997">Cell inner membrane</keyword>
<dbReference type="InterPro" id="IPR007387">
    <property type="entry name" value="TRAP_DctQ"/>
</dbReference>
<name>A0A1B1UCV4_9BRAD</name>
<dbReference type="GO" id="GO:0005886">
    <property type="term" value="C:plasma membrane"/>
    <property type="evidence" value="ECO:0007669"/>
    <property type="project" value="UniProtKB-SubCell"/>
</dbReference>
<evidence type="ECO:0000256" key="6">
    <source>
        <dbReference type="ARBA" id="ARBA00022989"/>
    </source>
</evidence>
<dbReference type="GO" id="GO:0015740">
    <property type="term" value="P:C4-dicarboxylate transport"/>
    <property type="evidence" value="ECO:0007669"/>
    <property type="project" value="TreeGrafter"/>
</dbReference>
<comment type="subcellular location">
    <subcellularLocation>
        <location evidence="1 9">Cell inner membrane</location>
        <topology evidence="1 9">Multi-pass membrane protein</topology>
    </subcellularLocation>
</comment>
<evidence type="ECO:0000259" key="10">
    <source>
        <dbReference type="Pfam" id="PF04290"/>
    </source>
</evidence>
<dbReference type="Pfam" id="PF04290">
    <property type="entry name" value="DctQ"/>
    <property type="match status" value="1"/>
</dbReference>
<dbReference type="PANTHER" id="PTHR35011">
    <property type="entry name" value="2,3-DIKETO-L-GULONATE TRAP TRANSPORTER SMALL PERMEASE PROTEIN YIAM"/>
    <property type="match status" value="1"/>
</dbReference>
<evidence type="ECO:0000313" key="12">
    <source>
        <dbReference type="Proteomes" id="UP000092839"/>
    </source>
</evidence>
<evidence type="ECO:0000256" key="5">
    <source>
        <dbReference type="ARBA" id="ARBA00022692"/>
    </source>
</evidence>
<feature type="transmembrane region" description="Helical" evidence="9">
    <location>
        <begin position="55"/>
        <end position="73"/>
    </location>
</feature>
<dbReference type="InterPro" id="IPR055348">
    <property type="entry name" value="DctQ"/>
</dbReference>
<comment type="similarity">
    <text evidence="8 9">Belongs to the TRAP transporter small permease family.</text>
</comment>
<evidence type="ECO:0000256" key="7">
    <source>
        <dbReference type="ARBA" id="ARBA00023136"/>
    </source>
</evidence>
<evidence type="ECO:0000256" key="3">
    <source>
        <dbReference type="ARBA" id="ARBA00022475"/>
    </source>
</evidence>
<keyword evidence="3" id="KW-1003">Cell membrane</keyword>
<evidence type="ECO:0000256" key="4">
    <source>
        <dbReference type="ARBA" id="ARBA00022519"/>
    </source>
</evidence>
<dbReference type="OrthoDB" id="4964541at2"/>
<dbReference type="Proteomes" id="UP000092839">
    <property type="component" value="Chromosome"/>
</dbReference>
<dbReference type="GO" id="GO:0022857">
    <property type="term" value="F:transmembrane transporter activity"/>
    <property type="evidence" value="ECO:0007669"/>
    <property type="project" value="UniProtKB-UniRule"/>
</dbReference>
<dbReference type="KEGG" id="bic:LMTR13_10430"/>
<keyword evidence="7 9" id="KW-0472">Membrane</keyword>
<feature type="transmembrane region" description="Helical" evidence="9">
    <location>
        <begin position="94"/>
        <end position="115"/>
    </location>
</feature>
<dbReference type="AlphaFoldDB" id="A0A1B1UCV4"/>
<protein>
    <recommendedName>
        <fullName evidence="9">TRAP transporter small permease protein</fullName>
    </recommendedName>
</protein>
<organism evidence="11 12">
    <name type="scientific">Bradyrhizobium icense</name>
    <dbReference type="NCBI Taxonomy" id="1274631"/>
    <lineage>
        <taxon>Bacteria</taxon>
        <taxon>Pseudomonadati</taxon>
        <taxon>Pseudomonadota</taxon>
        <taxon>Alphaproteobacteria</taxon>
        <taxon>Hyphomicrobiales</taxon>
        <taxon>Nitrobacteraceae</taxon>
        <taxon>Bradyrhizobium</taxon>
    </lineage>
</organism>
<gene>
    <name evidence="11" type="ORF">LMTR13_10430</name>
</gene>
<evidence type="ECO:0000256" key="1">
    <source>
        <dbReference type="ARBA" id="ARBA00004429"/>
    </source>
</evidence>
<dbReference type="RefSeq" id="WP_065727794.1">
    <property type="nucleotide sequence ID" value="NZ_CP016428.1"/>
</dbReference>